<dbReference type="InterPro" id="IPR037284">
    <property type="entry name" value="SUF_FeS_clus_asmbl_SufBD_sf"/>
</dbReference>
<dbReference type="OrthoDB" id="9768262at2"/>
<dbReference type="STRING" id="1122209.SAMN02745752_01127"/>
<evidence type="ECO:0000313" key="4">
    <source>
        <dbReference type="EMBL" id="SFX29678.1"/>
    </source>
</evidence>
<sequence>MNQYSEAFTAFNKDAESGWLKSQRIAAFARFEHLGFPTPNVERWKYTDTKALARRNFTLKRDYDLKAARELLNSRDLQLDAYRLVLVNGVYAPELSDLDAMQDAVVIEPLSEALDKELELTCGMMGRLAGIDVDVFTAMNFAFAGEGAVIRLGNNQQLKKPLLLVYLSTASETPVMSHPRVLLAAGSNSEMQLVEYFVGAEDAGNFTNRVLEGVLERNAQLRHTLLQSGSDNEWWVGRVQIEQKRDSRYTCHHMNLGGKLVRDDLVADLNGEGAESSFSGLLFGRNRQHLDIHSLVNHNAPLTNSFENYKAILNDRARGVFNGKVIVKRDSQKINAQQSNANLLLSDQAEIDTKPELEIYADDVKCSHGATTGQLDETALFYLRARGINETLARGLLTLAFANEVIDQLPIPEIYRLVETTVAGQLPQQVELELD</sequence>
<gene>
    <name evidence="4" type="ORF">SAMN02745752_01127</name>
</gene>
<dbReference type="PANTHER" id="PTHR43575">
    <property type="entry name" value="PROTEIN ABCI7, CHLOROPLASTIC"/>
    <property type="match status" value="1"/>
</dbReference>
<dbReference type="AlphaFoldDB" id="A0A1K1VWY7"/>
<organism evidence="4 5">
    <name type="scientific">Marinospirillum alkaliphilum DSM 21637</name>
    <dbReference type="NCBI Taxonomy" id="1122209"/>
    <lineage>
        <taxon>Bacteria</taxon>
        <taxon>Pseudomonadati</taxon>
        <taxon>Pseudomonadota</taxon>
        <taxon>Gammaproteobacteria</taxon>
        <taxon>Oceanospirillales</taxon>
        <taxon>Oceanospirillaceae</taxon>
        <taxon>Marinospirillum</taxon>
    </lineage>
</organism>
<feature type="domain" description="SUF system FeS cluster assembly SufBD core" evidence="2">
    <location>
        <begin position="172"/>
        <end position="401"/>
    </location>
</feature>
<evidence type="ECO:0000313" key="5">
    <source>
        <dbReference type="Proteomes" id="UP000182350"/>
    </source>
</evidence>
<dbReference type="EMBL" id="FPJW01000003">
    <property type="protein sequence ID" value="SFX29678.1"/>
    <property type="molecule type" value="Genomic_DNA"/>
</dbReference>
<keyword evidence="5" id="KW-1185">Reference proteome</keyword>
<dbReference type="InterPro" id="IPR011542">
    <property type="entry name" value="SUF_FeS_clus_asmbl_SufD"/>
</dbReference>
<dbReference type="SUPFAM" id="SSF101960">
    <property type="entry name" value="Stabilizer of iron transporter SufD"/>
    <property type="match status" value="1"/>
</dbReference>
<dbReference type="PANTHER" id="PTHR43575:SF1">
    <property type="entry name" value="PROTEIN ABCI7, CHLOROPLASTIC"/>
    <property type="match status" value="1"/>
</dbReference>
<dbReference type="InterPro" id="IPR045595">
    <property type="entry name" value="SufBD_N"/>
</dbReference>
<dbReference type="GO" id="GO:0016226">
    <property type="term" value="P:iron-sulfur cluster assembly"/>
    <property type="evidence" value="ECO:0007669"/>
    <property type="project" value="InterPro"/>
</dbReference>
<dbReference type="InterPro" id="IPR000825">
    <property type="entry name" value="SUF_FeS_clus_asmbl_SufBD_core"/>
</dbReference>
<evidence type="ECO:0000259" key="3">
    <source>
        <dbReference type="Pfam" id="PF19295"/>
    </source>
</evidence>
<comment type="similarity">
    <text evidence="1">Belongs to the iron-sulfur cluster assembly SufBD family.</text>
</comment>
<protein>
    <submittedName>
        <fullName evidence="4">Fe-S cluster assembly protein SufD</fullName>
    </submittedName>
</protein>
<dbReference type="Pfam" id="PF01458">
    <property type="entry name" value="SUFBD_core"/>
    <property type="match status" value="1"/>
</dbReference>
<dbReference type="Pfam" id="PF19295">
    <property type="entry name" value="SufBD_N"/>
    <property type="match status" value="1"/>
</dbReference>
<accession>A0A1K1VWY7</accession>
<dbReference type="Proteomes" id="UP000182350">
    <property type="component" value="Unassembled WGS sequence"/>
</dbReference>
<evidence type="ECO:0000259" key="2">
    <source>
        <dbReference type="Pfam" id="PF01458"/>
    </source>
</evidence>
<reference evidence="4 5" key="1">
    <citation type="submission" date="2016-11" db="EMBL/GenBank/DDBJ databases">
        <authorList>
            <person name="Jaros S."/>
            <person name="Januszkiewicz K."/>
            <person name="Wedrychowicz H."/>
        </authorList>
    </citation>
    <scope>NUCLEOTIDE SEQUENCE [LARGE SCALE GENOMIC DNA]</scope>
    <source>
        <strain evidence="4 5">DSM 21637</strain>
    </source>
</reference>
<dbReference type="InterPro" id="IPR055346">
    <property type="entry name" value="Fe-S_cluster_assembly_SufBD"/>
</dbReference>
<proteinExistence type="inferred from homology"/>
<feature type="domain" description="SUF system FeS cluster assembly SufBD N-terminal" evidence="3">
    <location>
        <begin position="13"/>
        <end position="162"/>
    </location>
</feature>
<dbReference type="NCBIfam" id="TIGR01981">
    <property type="entry name" value="sufD"/>
    <property type="match status" value="1"/>
</dbReference>
<dbReference type="RefSeq" id="WP_072325377.1">
    <property type="nucleotide sequence ID" value="NZ_FPJW01000003.1"/>
</dbReference>
<evidence type="ECO:0000256" key="1">
    <source>
        <dbReference type="ARBA" id="ARBA00043967"/>
    </source>
</evidence>
<name>A0A1K1VWY7_9GAMM</name>